<dbReference type="AlphaFoldDB" id="A0AA51UIM8"/>
<evidence type="ECO:0000313" key="2">
    <source>
        <dbReference type="Proteomes" id="UP001182908"/>
    </source>
</evidence>
<proteinExistence type="predicted"/>
<keyword evidence="2" id="KW-1185">Reference proteome</keyword>
<dbReference type="KEGG" id="mseb:RE474_06815"/>
<sequence>MYDWQEWAQILIPKTTKEEKGKYESTLPEILQLVMQSEKVREILAVVQKEV</sequence>
<evidence type="ECO:0000313" key="1">
    <source>
        <dbReference type="EMBL" id="WMW23823.1"/>
    </source>
</evidence>
<protein>
    <submittedName>
        <fullName evidence="1">Uncharacterized protein</fullName>
    </submittedName>
</protein>
<dbReference type="EMBL" id="CP133592">
    <property type="protein sequence ID" value="WMW23823.1"/>
    <property type="molecule type" value="Genomic_DNA"/>
</dbReference>
<gene>
    <name evidence="1" type="ORF">RE474_06815</name>
</gene>
<organism evidence="1 2">
    <name type="scientific">Methanolobus sediminis</name>
    <dbReference type="NCBI Taxonomy" id="3072978"/>
    <lineage>
        <taxon>Archaea</taxon>
        <taxon>Methanobacteriati</taxon>
        <taxon>Methanobacteriota</taxon>
        <taxon>Stenosarchaea group</taxon>
        <taxon>Methanomicrobia</taxon>
        <taxon>Methanosarcinales</taxon>
        <taxon>Methanosarcinaceae</taxon>
        <taxon>Methanolobus</taxon>
    </lineage>
</organism>
<dbReference type="GeneID" id="84232414"/>
<dbReference type="RefSeq" id="WP_309309642.1">
    <property type="nucleotide sequence ID" value="NZ_CP133592.1"/>
</dbReference>
<dbReference type="Proteomes" id="UP001182908">
    <property type="component" value="Chromosome"/>
</dbReference>
<reference evidence="1 2" key="1">
    <citation type="submission" date="2023-08" db="EMBL/GenBank/DDBJ databases">
        <title>Methanolobus mangrovi sp. nov. and Methanolobus sediminis sp. nov, two novel methylotrophic methanogens isolated from mangrove sediments in China.</title>
        <authorList>
            <person name="Zhou J."/>
        </authorList>
    </citation>
    <scope>NUCLEOTIDE SEQUENCE [LARGE SCALE GENOMIC DNA]</scope>
    <source>
        <strain evidence="1 2">FTZ6</strain>
    </source>
</reference>
<name>A0AA51UIM8_9EURY</name>
<accession>A0AA51UIM8</accession>